<evidence type="ECO:0000313" key="2">
    <source>
        <dbReference type="EMBL" id="MBB3710293.1"/>
    </source>
</evidence>
<sequence>MYELLQNLLAATWYGQPAEGVGDALPDEAATGSVSARLHSDLDTCFQAIHEQISERER</sequence>
<evidence type="ECO:0000313" key="4">
    <source>
        <dbReference type="Proteomes" id="UP000577697"/>
    </source>
</evidence>
<reference evidence="1 3" key="1">
    <citation type="submission" date="2016-03" db="EMBL/GenBank/DDBJ databases">
        <title>Complete genome of Aminobacter aminovorans KCTC 2477.</title>
        <authorList>
            <person name="Kim K.M."/>
        </authorList>
    </citation>
    <scope>NUCLEOTIDE SEQUENCE [LARGE SCALE GENOMIC DNA]</scope>
    <source>
        <strain evidence="1 3">KCTC 2477</strain>
    </source>
</reference>
<reference evidence="2 4" key="2">
    <citation type="submission" date="2020-08" db="EMBL/GenBank/DDBJ databases">
        <title>Genomic Encyclopedia of Type Strains, Phase IV (KMG-IV): sequencing the most valuable type-strain genomes for metagenomic binning, comparative biology and taxonomic classification.</title>
        <authorList>
            <person name="Goeker M."/>
        </authorList>
    </citation>
    <scope>NUCLEOTIDE SEQUENCE [LARGE SCALE GENOMIC DNA]</scope>
    <source>
        <strain evidence="2 4">DSM 10368</strain>
    </source>
</reference>
<dbReference type="Proteomes" id="UP000075755">
    <property type="component" value="Chromosome"/>
</dbReference>
<accession>A0AAC9FDA5</accession>
<dbReference type="AlphaFoldDB" id="A0AAC9FDA5"/>
<organism evidence="1 3">
    <name type="scientific">Aminobacter aminovorans</name>
    <name type="common">Chelatobacter heintzii</name>
    <dbReference type="NCBI Taxonomy" id="83263"/>
    <lineage>
        <taxon>Bacteria</taxon>
        <taxon>Pseudomonadati</taxon>
        <taxon>Pseudomonadota</taxon>
        <taxon>Alphaproteobacteria</taxon>
        <taxon>Hyphomicrobiales</taxon>
        <taxon>Phyllobacteriaceae</taxon>
        <taxon>Aminobacter</taxon>
    </lineage>
</organism>
<keyword evidence="4" id="KW-1185">Reference proteome</keyword>
<gene>
    <name evidence="1" type="ORF">AA2016_1538</name>
    <name evidence="2" type="ORF">FHS67_006657</name>
</gene>
<dbReference type="RefSeq" id="WP_154385704.1">
    <property type="nucleotide sequence ID" value="NZ_CP015005.1"/>
</dbReference>
<protein>
    <submittedName>
        <fullName evidence="1">Uncharacterized protein</fullName>
    </submittedName>
</protein>
<dbReference type="KEGG" id="aak:AA2016_1538"/>
<name>A0AAC9FDA5_AMIAI</name>
<proteinExistence type="predicted"/>
<dbReference type="Proteomes" id="UP000577697">
    <property type="component" value="Unassembled WGS sequence"/>
</dbReference>
<dbReference type="EMBL" id="JACICB010000050">
    <property type="protein sequence ID" value="MBB3710293.1"/>
    <property type="molecule type" value="Genomic_DNA"/>
</dbReference>
<evidence type="ECO:0000313" key="3">
    <source>
        <dbReference type="Proteomes" id="UP000075755"/>
    </source>
</evidence>
<dbReference type="EMBL" id="CP015005">
    <property type="protein sequence ID" value="AMS40470.1"/>
    <property type="molecule type" value="Genomic_DNA"/>
</dbReference>
<evidence type="ECO:0000313" key="1">
    <source>
        <dbReference type="EMBL" id="AMS40470.1"/>
    </source>
</evidence>